<reference evidence="4" key="1">
    <citation type="submission" date="2008-10" db="EMBL/GenBank/DDBJ databases">
        <authorList>
            <consortium name="cGRASP (B.F. Koop &amp; W.S. Davidson)"/>
            <person name="Leong J."/>
            <person name="von Schalburg K."/>
            <person name="Cooper G."/>
            <person name="Moore R."/>
            <person name="Holt R."/>
            <person name="Davidson W.S."/>
            <person name="Koop B.F."/>
        </authorList>
    </citation>
    <scope>NUCLEOTIDE SEQUENCE</scope>
    <source>
        <tissue evidence="4">Thymus</tissue>
    </source>
</reference>
<dbReference type="PROSITE" id="PS00018">
    <property type="entry name" value="EF_HAND_1"/>
    <property type="match status" value="1"/>
</dbReference>
<sequence length="155" mass="17578">MDRPSFERLFSACDINRSGVIEYEDFTVVCRELNVPDDEIKTLFNKFGAGADGCINYSKFSSRFQEVSERLDLASFGASPQSQGSPWDEFQSRMDDATGLLSGRLCDQLAELYQAIYSTSEPLLLQQYEGLVDALVSESKERRLESEQVETSFRR</sequence>
<evidence type="ECO:0000256" key="2">
    <source>
        <dbReference type="ARBA" id="ARBA00022837"/>
    </source>
</evidence>
<name>B5XCS8_SALSA</name>
<evidence type="ECO:0000256" key="1">
    <source>
        <dbReference type="ARBA" id="ARBA00022723"/>
    </source>
</evidence>
<evidence type="ECO:0000259" key="3">
    <source>
        <dbReference type="PROSITE" id="PS50222"/>
    </source>
</evidence>
<dbReference type="SUPFAM" id="SSF47473">
    <property type="entry name" value="EF-hand"/>
    <property type="match status" value="1"/>
</dbReference>
<dbReference type="Pfam" id="PF13499">
    <property type="entry name" value="EF-hand_7"/>
    <property type="match status" value="1"/>
</dbReference>
<keyword evidence="1" id="KW-0479">Metal-binding</keyword>
<reference evidence="6" key="4">
    <citation type="submission" date="2025-04" db="UniProtKB">
        <authorList>
            <consortium name="RefSeq"/>
        </authorList>
    </citation>
    <scope>IDENTIFICATION</scope>
</reference>
<organism evidence="4">
    <name type="scientific">Salmo salar</name>
    <name type="common">Atlantic salmon</name>
    <dbReference type="NCBI Taxonomy" id="8030"/>
    <lineage>
        <taxon>Eukaryota</taxon>
        <taxon>Metazoa</taxon>
        <taxon>Chordata</taxon>
        <taxon>Craniata</taxon>
        <taxon>Vertebrata</taxon>
        <taxon>Euteleostomi</taxon>
        <taxon>Actinopterygii</taxon>
        <taxon>Neopterygii</taxon>
        <taxon>Teleostei</taxon>
        <taxon>Protacanthopterygii</taxon>
        <taxon>Salmoniformes</taxon>
        <taxon>Salmonidae</taxon>
        <taxon>Salmoninae</taxon>
        <taxon>Salmo</taxon>
    </lineage>
</organism>
<dbReference type="OrthoDB" id="9879408at2759"/>
<dbReference type="EMBL" id="BT048847">
    <property type="protein sequence ID" value="ACI68648.1"/>
    <property type="molecule type" value="mRNA"/>
</dbReference>
<dbReference type="InterPro" id="IPR011992">
    <property type="entry name" value="EF-hand-dom_pair"/>
</dbReference>
<proteinExistence type="evidence at transcript level"/>
<evidence type="ECO:0000313" key="4">
    <source>
        <dbReference type="EMBL" id="ACI68648.1"/>
    </source>
</evidence>
<dbReference type="Proteomes" id="UP001652741">
    <property type="component" value="Chromosome ssa10"/>
</dbReference>
<evidence type="ECO:0000313" key="5">
    <source>
        <dbReference type="Proteomes" id="UP001652741"/>
    </source>
</evidence>
<dbReference type="PaxDb" id="8030-ENSSSAP00000112363"/>
<accession>B5XCS8</accession>
<dbReference type="KEGG" id="sasa:100196236"/>
<evidence type="ECO:0000313" key="6">
    <source>
        <dbReference type="RefSeq" id="NP_001134737.1"/>
    </source>
</evidence>
<dbReference type="GeneID" id="100196236"/>
<protein>
    <submittedName>
        <fullName evidence="6">RAS and EF-hand domain containing</fullName>
    </submittedName>
    <submittedName>
        <fullName evidence="4">RAS and EF-hand domain-containing protein</fullName>
    </submittedName>
</protein>
<dbReference type="GO" id="GO:0005509">
    <property type="term" value="F:calcium ion binding"/>
    <property type="evidence" value="ECO:0007669"/>
    <property type="project" value="InterPro"/>
</dbReference>
<dbReference type="AlphaFoldDB" id="B5XCS8"/>
<dbReference type="InterPro" id="IPR002048">
    <property type="entry name" value="EF_hand_dom"/>
</dbReference>
<dbReference type="InterPro" id="IPR018247">
    <property type="entry name" value="EF_Hand_1_Ca_BS"/>
</dbReference>
<reference evidence="4 6" key="2">
    <citation type="journal article" date="2010" name="BMC Genomics">
        <title>Salmo salar and Esox lucius full-length cDNA sequences reveal changes in evolutionary pressures on a post-tetraploidization genome.</title>
        <authorList>
            <person name="Leong J.S."/>
            <person name="Jantzen S.G."/>
            <person name="von Schalburg K.R."/>
            <person name="Cooper G.A."/>
            <person name="Messmer A.M."/>
            <person name="Liao N.Y."/>
            <person name="Munro S."/>
            <person name="Moore R."/>
            <person name="Holt R.A."/>
            <person name="Jones S.J."/>
            <person name="Davidson W.S."/>
            <person name="Koop B.F."/>
        </authorList>
    </citation>
    <scope>NUCLEOTIDE SEQUENCE</scope>
    <source>
        <tissue evidence="4">Thymus</tissue>
    </source>
</reference>
<gene>
    <name evidence="4" type="primary">RASEF</name>
    <name evidence="6" type="synonym">rasef</name>
</gene>
<keyword evidence="2" id="KW-0106">Calcium</keyword>
<reference evidence="4" key="3">
    <citation type="submission" date="2010-08" db="EMBL/GenBank/DDBJ databases">
        <authorList>
            <consortium name="cGRASP (B.F. Koop &amp; W.S. Davidson)"/>
        </authorList>
    </citation>
    <scope>NUCLEOTIDE SEQUENCE</scope>
    <source>
        <tissue evidence="4">Thymus</tissue>
    </source>
</reference>
<dbReference type="RefSeq" id="NP_001134737.1">
    <property type="nucleotide sequence ID" value="NM_001141265.1"/>
</dbReference>
<feature type="domain" description="EF-hand" evidence="3">
    <location>
        <begin position="1"/>
        <end position="36"/>
    </location>
</feature>
<dbReference type="STRING" id="8030.ENSSSAP00000112363"/>
<keyword evidence="5" id="KW-1185">Reference proteome</keyword>
<dbReference type="PROSITE" id="PS50222">
    <property type="entry name" value="EF_HAND_2"/>
    <property type="match status" value="1"/>
</dbReference>
<dbReference type="Gene3D" id="1.10.238.10">
    <property type="entry name" value="EF-hand"/>
    <property type="match status" value="1"/>
</dbReference>